<keyword evidence="2" id="KW-1185">Reference proteome</keyword>
<protein>
    <submittedName>
        <fullName evidence="1">Uncharacterized protein</fullName>
    </submittedName>
</protein>
<name>A0ACC2GB71_DALPE</name>
<evidence type="ECO:0000313" key="2">
    <source>
        <dbReference type="Proteomes" id="UP001157502"/>
    </source>
</evidence>
<sequence>MECDMELCEAVMNKDKPKGATEIDWHMMTSPSHGSISHQASHRGLGQDSAAHALPSLVYRYGICQQPNYWHRQSTDAISWDPVCPSAVGPSSTCRELHELPPIQLFI</sequence>
<proteinExistence type="predicted"/>
<comment type="caution">
    <text evidence="1">The sequence shown here is derived from an EMBL/GenBank/DDBJ whole genome shotgun (WGS) entry which is preliminary data.</text>
</comment>
<evidence type="ECO:0000313" key="1">
    <source>
        <dbReference type="EMBL" id="KAJ8000873.1"/>
    </source>
</evidence>
<reference evidence="1" key="1">
    <citation type="submission" date="2021-05" db="EMBL/GenBank/DDBJ databases">
        <authorList>
            <person name="Pan Q."/>
            <person name="Jouanno E."/>
            <person name="Zahm M."/>
            <person name="Klopp C."/>
            <person name="Cabau C."/>
            <person name="Louis A."/>
            <person name="Berthelot C."/>
            <person name="Parey E."/>
            <person name="Roest Crollius H."/>
            <person name="Montfort J."/>
            <person name="Robinson-Rechavi M."/>
            <person name="Bouchez O."/>
            <person name="Lampietro C."/>
            <person name="Lopez Roques C."/>
            <person name="Donnadieu C."/>
            <person name="Postlethwait J."/>
            <person name="Bobe J."/>
            <person name="Dillon D."/>
            <person name="Chandos A."/>
            <person name="von Hippel F."/>
            <person name="Guiguen Y."/>
        </authorList>
    </citation>
    <scope>NUCLEOTIDE SEQUENCE</scope>
    <source>
        <strain evidence="1">YG-Jan2019</strain>
    </source>
</reference>
<dbReference type="Proteomes" id="UP001157502">
    <property type="component" value="Chromosome 15"/>
</dbReference>
<accession>A0ACC2GB71</accession>
<gene>
    <name evidence="1" type="ORF">DPEC_G00184920</name>
</gene>
<organism evidence="1 2">
    <name type="scientific">Dallia pectoralis</name>
    <name type="common">Alaska blackfish</name>
    <dbReference type="NCBI Taxonomy" id="75939"/>
    <lineage>
        <taxon>Eukaryota</taxon>
        <taxon>Metazoa</taxon>
        <taxon>Chordata</taxon>
        <taxon>Craniata</taxon>
        <taxon>Vertebrata</taxon>
        <taxon>Euteleostomi</taxon>
        <taxon>Actinopterygii</taxon>
        <taxon>Neopterygii</taxon>
        <taxon>Teleostei</taxon>
        <taxon>Protacanthopterygii</taxon>
        <taxon>Esociformes</taxon>
        <taxon>Umbridae</taxon>
        <taxon>Dallia</taxon>
    </lineage>
</organism>
<dbReference type="EMBL" id="CM055742">
    <property type="protein sequence ID" value="KAJ8000873.1"/>
    <property type="molecule type" value="Genomic_DNA"/>
</dbReference>